<dbReference type="Proteomes" id="UP000294194">
    <property type="component" value="Unassembled WGS sequence"/>
</dbReference>
<dbReference type="InterPro" id="IPR003180">
    <property type="entry name" value="MPG"/>
</dbReference>
<dbReference type="GO" id="GO:0006284">
    <property type="term" value="P:base-excision repair"/>
    <property type="evidence" value="ECO:0007669"/>
    <property type="project" value="InterPro"/>
</dbReference>
<keyword evidence="3 5" id="KW-0378">Hydrolase</keyword>
<accession>A0A4Q9GQA4</accession>
<dbReference type="InterPro" id="IPR036995">
    <property type="entry name" value="MPG_sf"/>
</dbReference>
<dbReference type="EMBL" id="SISG01000001">
    <property type="protein sequence ID" value="TBN56154.1"/>
    <property type="molecule type" value="Genomic_DNA"/>
</dbReference>
<evidence type="ECO:0000256" key="3">
    <source>
        <dbReference type="ARBA" id="ARBA00022801"/>
    </source>
</evidence>
<name>A0A4Q9GQA4_9MICO</name>
<dbReference type="Gene3D" id="3.10.300.10">
    <property type="entry name" value="Methylpurine-DNA glycosylase (MPG)"/>
    <property type="match status" value="1"/>
</dbReference>
<dbReference type="NCBIfam" id="TIGR00567">
    <property type="entry name" value="3mg"/>
    <property type="match status" value="1"/>
</dbReference>
<dbReference type="HAMAP" id="MF_00527">
    <property type="entry name" value="3MGH"/>
    <property type="match status" value="1"/>
</dbReference>
<dbReference type="RefSeq" id="WP_130980264.1">
    <property type="nucleotide sequence ID" value="NZ_SISG01000001.1"/>
</dbReference>
<evidence type="ECO:0000256" key="1">
    <source>
        <dbReference type="ARBA" id="ARBA00009232"/>
    </source>
</evidence>
<dbReference type="AlphaFoldDB" id="A0A4Q9GQA4"/>
<keyword evidence="6" id="KW-0326">Glycosidase</keyword>
<dbReference type="EC" id="3.2.2.-" evidence="5"/>
<dbReference type="GO" id="GO:0003677">
    <property type="term" value="F:DNA binding"/>
    <property type="evidence" value="ECO:0007669"/>
    <property type="project" value="InterPro"/>
</dbReference>
<keyword evidence="2 5" id="KW-0227">DNA damage</keyword>
<dbReference type="Pfam" id="PF02245">
    <property type="entry name" value="Pur_DNA_glyco"/>
    <property type="match status" value="1"/>
</dbReference>
<keyword evidence="4 5" id="KW-0234">DNA repair</keyword>
<dbReference type="FunFam" id="3.10.300.10:FF:000001">
    <property type="entry name" value="Putative 3-methyladenine DNA glycosylase"/>
    <property type="match status" value="1"/>
</dbReference>
<dbReference type="PANTHER" id="PTHR10429:SF0">
    <property type="entry name" value="DNA-3-METHYLADENINE GLYCOSYLASE"/>
    <property type="match status" value="1"/>
</dbReference>
<dbReference type="PANTHER" id="PTHR10429">
    <property type="entry name" value="DNA-3-METHYLADENINE GLYCOSYLASE"/>
    <property type="match status" value="1"/>
</dbReference>
<keyword evidence="7" id="KW-1185">Reference proteome</keyword>
<dbReference type="CDD" id="cd00540">
    <property type="entry name" value="AAG"/>
    <property type="match status" value="1"/>
</dbReference>
<sequence length="198" mass="21065">MGFDRALLRRSPLEVAPALLGAILSVGDVALRITEVEAYLGVGEDPGSHSFRGRTKRNSVMFGDAGHLYVYFTYGMHTCANVVCSPLGESGGVLIRAGEIVEGIDLTRERRTTSRRDTDLAQGPARLTVALGIAMSDDGADLETSRIRLDVAAPLSPSLISTGPRTGVSGAGGGADYPWRFWITGDPTVSRYKASIRP</sequence>
<dbReference type="GO" id="GO:0003905">
    <property type="term" value="F:alkylbase DNA N-glycosylase activity"/>
    <property type="evidence" value="ECO:0007669"/>
    <property type="project" value="InterPro"/>
</dbReference>
<comment type="similarity">
    <text evidence="1 5">Belongs to the DNA glycosylase MPG family.</text>
</comment>
<dbReference type="SUPFAM" id="SSF50486">
    <property type="entry name" value="FMT C-terminal domain-like"/>
    <property type="match status" value="1"/>
</dbReference>
<evidence type="ECO:0000256" key="4">
    <source>
        <dbReference type="ARBA" id="ARBA00023204"/>
    </source>
</evidence>
<reference evidence="7" key="1">
    <citation type="submission" date="2019-02" db="EMBL/GenBank/DDBJ databases">
        <title>Glaciihabitans arcticus sp. nov., a psychrotolerant bacterium isolated from polar soil.</title>
        <authorList>
            <person name="Dahal R.H."/>
        </authorList>
    </citation>
    <scope>NUCLEOTIDE SEQUENCE [LARGE SCALE GENOMIC DNA]</scope>
    <source>
        <strain evidence="7">RP-3-7</strain>
    </source>
</reference>
<evidence type="ECO:0000256" key="2">
    <source>
        <dbReference type="ARBA" id="ARBA00022763"/>
    </source>
</evidence>
<gene>
    <name evidence="6" type="ORF">EYE40_01385</name>
</gene>
<proteinExistence type="inferred from homology"/>
<organism evidence="6 7">
    <name type="scientific">Glaciihabitans arcticus</name>
    <dbReference type="NCBI Taxonomy" id="2668039"/>
    <lineage>
        <taxon>Bacteria</taxon>
        <taxon>Bacillati</taxon>
        <taxon>Actinomycetota</taxon>
        <taxon>Actinomycetes</taxon>
        <taxon>Micrococcales</taxon>
        <taxon>Microbacteriaceae</taxon>
        <taxon>Glaciihabitans</taxon>
    </lineage>
</organism>
<dbReference type="InterPro" id="IPR011034">
    <property type="entry name" value="Formyl_transferase-like_C_sf"/>
</dbReference>
<protein>
    <recommendedName>
        <fullName evidence="5">Putative 3-methyladenine DNA glycosylase</fullName>
        <ecNumber evidence="5">3.2.2.-</ecNumber>
    </recommendedName>
</protein>
<evidence type="ECO:0000313" key="7">
    <source>
        <dbReference type="Proteomes" id="UP000294194"/>
    </source>
</evidence>
<comment type="caution">
    <text evidence="6">The sequence shown here is derived from an EMBL/GenBank/DDBJ whole genome shotgun (WGS) entry which is preliminary data.</text>
</comment>
<evidence type="ECO:0000313" key="6">
    <source>
        <dbReference type="EMBL" id="TBN56154.1"/>
    </source>
</evidence>
<dbReference type="NCBIfam" id="NF002003">
    <property type="entry name" value="PRK00802.1-3"/>
    <property type="match status" value="1"/>
</dbReference>
<evidence type="ECO:0000256" key="5">
    <source>
        <dbReference type="HAMAP-Rule" id="MF_00527"/>
    </source>
</evidence>